<reference evidence="9 10" key="1">
    <citation type="journal article" date="2019" name="Nat. Microbiol.">
        <title>Mediterranean grassland soil C-N compound turnover is dependent on rainfall and depth, and is mediated by genomically divergent microorganisms.</title>
        <authorList>
            <person name="Diamond S."/>
            <person name="Andeer P.F."/>
            <person name="Li Z."/>
            <person name="Crits-Christoph A."/>
            <person name="Burstein D."/>
            <person name="Anantharaman K."/>
            <person name="Lane K.R."/>
            <person name="Thomas B.C."/>
            <person name="Pan C."/>
            <person name="Northen T.R."/>
            <person name="Banfield J.F."/>
        </authorList>
    </citation>
    <scope>NUCLEOTIDE SEQUENCE [LARGE SCALE GENOMIC DNA]</scope>
    <source>
        <strain evidence="8">NP_1</strain>
        <strain evidence="7">NP_2</strain>
    </source>
</reference>
<sequence>MRWVIRLAGLILGAVLGVQVAGVLQPSPVPIGPLRVPVFAAGIVVGGLLGALLSVWVWHRFERAMAWVLARLAHVSLRDLALGVVGLGVGLVLAFLIGVPLSRIPGVGTYLALGAAIALGYLGYHLVMQRRDELAAPLMRLDRSGRGGTKGRGTPKVLDTSVIIDGRVVDVVKAGFLEGPLLVSRSVLAELQRIADSSDTLRRNRGRRGLDVLHRLQQELQAVQVVDDPKDGGGDVDGTLVTLAKSVRGWIVTNDFNLNKVAELQGVRVLNVNELSQALRPVVLPGEELSVQVIKDGKEAGQGVGYLDDGTMVVVEGGKKYIGETSDVVVTSVLQTVAGRMIFGRPKEAQGAPSDRR</sequence>
<dbReference type="PROSITE" id="PS50926">
    <property type="entry name" value="TRAM"/>
    <property type="match status" value="1"/>
</dbReference>
<dbReference type="InterPro" id="IPR052041">
    <property type="entry name" value="Nucleic_acid_metab_PIN/TRAM"/>
</dbReference>
<keyword evidence="4" id="KW-0460">Magnesium</keyword>
<dbReference type="InterPro" id="IPR029060">
    <property type="entry name" value="PIN-like_dom_sf"/>
</dbReference>
<dbReference type="EMBL" id="VBAJ01000210">
    <property type="protein sequence ID" value="TMJ06960.1"/>
    <property type="molecule type" value="Genomic_DNA"/>
</dbReference>
<comment type="cofactor">
    <cofactor evidence="1">
        <name>Mg(2+)</name>
        <dbReference type="ChEBI" id="CHEBI:18420"/>
    </cofactor>
</comment>
<feature type="transmembrane region" description="Helical" evidence="5">
    <location>
        <begin position="36"/>
        <end position="59"/>
    </location>
</feature>
<dbReference type="Proteomes" id="UP000315217">
    <property type="component" value="Unassembled WGS sequence"/>
</dbReference>
<evidence type="ECO:0000256" key="1">
    <source>
        <dbReference type="ARBA" id="ARBA00001946"/>
    </source>
</evidence>
<evidence type="ECO:0000256" key="5">
    <source>
        <dbReference type="SAM" id="Phobius"/>
    </source>
</evidence>
<evidence type="ECO:0000313" key="7">
    <source>
        <dbReference type="EMBL" id="TMJ06960.1"/>
    </source>
</evidence>
<evidence type="ECO:0000256" key="2">
    <source>
        <dbReference type="ARBA" id="ARBA00022722"/>
    </source>
</evidence>
<dbReference type="PANTHER" id="PTHR11603">
    <property type="entry name" value="AAA FAMILY ATPASE"/>
    <property type="match status" value="1"/>
</dbReference>
<dbReference type="AlphaFoldDB" id="A0A537LG30"/>
<keyword evidence="5" id="KW-1133">Transmembrane helix</keyword>
<dbReference type="PANTHER" id="PTHR11603:SF147">
    <property type="entry name" value="MEMBRANE PROTEIN"/>
    <property type="match status" value="1"/>
</dbReference>
<feature type="domain" description="TRAM" evidence="6">
    <location>
        <begin position="282"/>
        <end position="343"/>
    </location>
</feature>
<dbReference type="CDD" id="cd09877">
    <property type="entry name" value="PIN_YacL-like"/>
    <property type="match status" value="1"/>
</dbReference>
<dbReference type="EMBL" id="VBAI01000007">
    <property type="protein sequence ID" value="TMJ13402.1"/>
    <property type="molecule type" value="Genomic_DNA"/>
</dbReference>
<feature type="transmembrane region" description="Helical" evidence="5">
    <location>
        <begin position="80"/>
        <end position="101"/>
    </location>
</feature>
<organism evidence="7 10">
    <name type="scientific">Candidatus Segetimicrobium genomatis</name>
    <dbReference type="NCBI Taxonomy" id="2569760"/>
    <lineage>
        <taxon>Bacteria</taxon>
        <taxon>Bacillati</taxon>
        <taxon>Candidatus Sysuimicrobiota</taxon>
        <taxon>Candidatus Sysuimicrobiia</taxon>
        <taxon>Candidatus Sysuimicrobiales</taxon>
        <taxon>Candidatus Segetimicrobiaceae</taxon>
        <taxon>Candidatus Segetimicrobium</taxon>
    </lineage>
</organism>
<keyword evidence="3" id="KW-0378">Hydrolase</keyword>
<keyword evidence="5" id="KW-0472">Membrane</keyword>
<dbReference type="Pfam" id="PF01938">
    <property type="entry name" value="TRAM"/>
    <property type="match status" value="1"/>
</dbReference>
<keyword evidence="5" id="KW-0812">Transmembrane</keyword>
<evidence type="ECO:0000259" key="6">
    <source>
        <dbReference type="PROSITE" id="PS50926"/>
    </source>
</evidence>
<evidence type="ECO:0000256" key="4">
    <source>
        <dbReference type="ARBA" id="ARBA00022842"/>
    </source>
</evidence>
<evidence type="ECO:0000313" key="10">
    <source>
        <dbReference type="Proteomes" id="UP000318661"/>
    </source>
</evidence>
<dbReference type="InterPro" id="IPR002792">
    <property type="entry name" value="TRAM_dom"/>
</dbReference>
<dbReference type="Gene3D" id="3.40.50.1010">
    <property type="entry name" value="5'-nuclease"/>
    <property type="match status" value="1"/>
</dbReference>
<dbReference type="Proteomes" id="UP000318661">
    <property type="component" value="Unassembled WGS sequence"/>
</dbReference>
<dbReference type="SUPFAM" id="SSF88723">
    <property type="entry name" value="PIN domain-like"/>
    <property type="match status" value="1"/>
</dbReference>
<name>A0A537LG30_9BACT</name>
<dbReference type="GO" id="GO:0004518">
    <property type="term" value="F:nuclease activity"/>
    <property type="evidence" value="ECO:0007669"/>
    <property type="project" value="UniProtKB-KW"/>
</dbReference>
<evidence type="ECO:0000313" key="9">
    <source>
        <dbReference type="Proteomes" id="UP000315217"/>
    </source>
</evidence>
<feature type="transmembrane region" description="Helical" evidence="5">
    <location>
        <begin position="107"/>
        <end position="127"/>
    </location>
</feature>
<keyword evidence="2" id="KW-0540">Nuclease</keyword>
<accession>A0A537LG30</accession>
<evidence type="ECO:0000313" key="8">
    <source>
        <dbReference type="EMBL" id="TMJ13402.1"/>
    </source>
</evidence>
<comment type="caution">
    <text evidence="7">The sequence shown here is derived from an EMBL/GenBank/DDBJ whole genome shotgun (WGS) entry which is preliminary data.</text>
</comment>
<proteinExistence type="predicted"/>
<evidence type="ECO:0000256" key="3">
    <source>
        <dbReference type="ARBA" id="ARBA00022801"/>
    </source>
</evidence>
<protein>
    <submittedName>
        <fullName evidence="7">TRAM domain-containing protein</fullName>
    </submittedName>
</protein>
<gene>
    <name evidence="8" type="ORF">E6G98_00345</name>
    <name evidence="7" type="ORF">E6G99_08265</name>
</gene>
<dbReference type="GO" id="GO:0016787">
    <property type="term" value="F:hydrolase activity"/>
    <property type="evidence" value="ECO:0007669"/>
    <property type="project" value="UniProtKB-KW"/>
</dbReference>